<accession>A0A6A6UML2</accession>
<dbReference type="PANTHER" id="PTHR36854:SF1">
    <property type="entry name" value="TRANSMEMBRANE PROTEIN"/>
    <property type="match status" value="1"/>
</dbReference>
<keyword evidence="2" id="KW-0732">Signal</keyword>
<protein>
    <submittedName>
        <fullName evidence="3">Uncharacterized protein</fullName>
    </submittedName>
</protein>
<keyword evidence="1" id="KW-1133">Transmembrane helix</keyword>
<reference evidence="3" key="1">
    <citation type="journal article" date="2020" name="Stud. Mycol.">
        <title>101 Dothideomycetes genomes: a test case for predicting lifestyles and emergence of pathogens.</title>
        <authorList>
            <person name="Haridas S."/>
            <person name="Albert R."/>
            <person name="Binder M."/>
            <person name="Bloem J."/>
            <person name="Labutti K."/>
            <person name="Salamov A."/>
            <person name="Andreopoulos B."/>
            <person name="Baker S."/>
            <person name="Barry K."/>
            <person name="Bills G."/>
            <person name="Bluhm B."/>
            <person name="Cannon C."/>
            <person name="Castanera R."/>
            <person name="Culley D."/>
            <person name="Daum C."/>
            <person name="Ezra D."/>
            <person name="Gonzalez J."/>
            <person name="Henrissat B."/>
            <person name="Kuo A."/>
            <person name="Liang C."/>
            <person name="Lipzen A."/>
            <person name="Lutzoni F."/>
            <person name="Magnuson J."/>
            <person name="Mondo S."/>
            <person name="Nolan M."/>
            <person name="Ohm R."/>
            <person name="Pangilinan J."/>
            <person name="Park H.-J."/>
            <person name="Ramirez L."/>
            <person name="Alfaro M."/>
            <person name="Sun H."/>
            <person name="Tritt A."/>
            <person name="Yoshinaga Y."/>
            <person name="Zwiers L.-H."/>
            <person name="Turgeon B."/>
            <person name="Goodwin S."/>
            <person name="Spatafora J."/>
            <person name="Crous P."/>
            <person name="Grigoriev I."/>
        </authorList>
    </citation>
    <scope>NUCLEOTIDE SEQUENCE</scope>
    <source>
        <strain evidence="3">CBS 115976</strain>
    </source>
</reference>
<proteinExistence type="predicted"/>
<sequence length="153" mass="16683">MNRFTAALFLLFAILSLITLSTAASATSFCKCTCFANSTLIQLDGRPKSAPGQRNGDGSPNPTKGHGTCIDCNKKFCMDYNLPICKGAAEEDVAATCFQRDSAKDEAVVFIFIFATVGLLAYASVRPYAEKWLQNMRERRSYEPVSTNAAEES</sequence>
<keyword evidence="1" id="KW-0472">Membrane</keyword>
<feature type="chain" id="PRO_5025455126" evidence="2">
    <location>
        <begin position="24"/>
        <end position="153"/>
    </location>
</feature>
<dbReference type="Proteomes" id="UP000799302">
    <property type="component" value="Unassembled WGS sequence"/>
</dbReference>
<evidence type="ECO:0000313" key="3">
    <source>
        <dbReference type="EMBL" id="KAF2673515.1"/>
    </source>
</evidence>
<dbReference type="AlphaFoldDB" id="A0A6A6UML2"/>
<organism evidence="3 4">
    <name type="scientific">Microthyrium microscopicum</name>
    <dbReference type="NCBI Taxonomy" id="703497"/>
    <lineage>
        <taxon>Eukaryota</taxon>
        <taxon>Fungi</taxon>
        <taxon>Dikarya</taxon>
        <taxon>Ascomycota</taxon>
        <taxon>Pezizomycotina</taxon>
        <taxon>Dothideomycetes</taxon>
        <taxon>Dothideomycetes incertae sedis</taxon>
        <taxon>Microthyriales</taxon>
        <taxon>Microthyriaceae</taxon>
        <taxon>Microthyrium</taxon>
    </lineage>
</organism>
<evidence type="ECO:0000256" key="1">
    <source>
        <dbReference type="SAM" id="Phobius"/>
    </source>
</evidence>
<evidence type="ECO:0000256" key="2">
    <source>
        <dbReference type="SAM" id="SignalP"/>
    </source>
</evidence>
<dbReference type="PANTHER" id="PTHR36854">
    <property type="entry name" value="CHROMOSOME 9, WHOLE GENOME SHOTGUN SEQUENCE"/>
    <property type="match status" value="1"/>
</dbReference>
<evidence type="ECO:0000313" key="4">
    <source>
        <dbReference type="Proteomes" id="UP000799302"/>
    </source>
</evidence>
<dbReference type="EMBL" id="MU004231">
    <property type="protein sequence ID" value="KAF2673515.1"/>
    <property type="molecule type" value="Genomic_DNA"/>
</dbReference>
<name>A0A6A6UML2_9PEZI</name>
<gene>
    <name evidence="3" type="ORF">BT63DRAFT_476026</name>
</gene>
<feature type="signal peptide" evidence="2">
    <location>
        <begin position="1"/>
        <end position="23"/>
    </location>
</feature>
<feature type="transmembrane region" description="Helical" evidence="1">
    <location>
        <begin position="107"/>
        <end position="129"/>
    </location>
</feature>
<keyword evidence="4" id="KW-1185">Reference proteome</keyword>
<dbReference type="OrthoDB" id="2142503at2759"/>
<keyword evidence="1" id="KW-0812">Transmembrane</keyword>